<dbReference type="PROSITE" id="PS50995">
    <property type="entry name" value="HTH_MARR_2"/>
    <property type="match status" value="1"/>
</dbReference>
<dbReference type="GO" id="GO:0003677">
    <property type="term" value="F:DNA binding"/>
    <property type="evidence" value="ECO:0007669"/>
    <property type="project" value="UniProtKB-KW"/>
</dbReference>
<proteinExistence type="predicted"/>
<evidence type="ECO:0000259" key="2">
    <source>
        <dbReference type="PROSITE" id="PS50995"/>
    </source>
</evidence>
<evidence type="ECO:0000313" key="3">
    <source>
        <dbReference type="EMBL" id="SJZ90683.1"/>
    </source>
</evidence>
<protein>
    <submittedName>
        <fullName evidence="3">DNA-binding transcriptional regulator, MarR family</fullName>
    </submittedName>
</protein>
<dbReference type="InterPro" id="IPR000835">
    <property type="entry name" value="HTH_MarR-typ"/>
</dbReference>
<feature type="domain" description="HTH marR-type" evidence="2">
    <location>
        <begin position="15"/>
        <end position="147"/>
    </location>
</feature>
<dbReference type="SMART" id="SM00347">
    <property type="entry name" value="HTH_MARR"/>
    <property type="match status" value="1"/>
</dbReference>
<dbReference type="InterPro" id="IPR039422">
    <property type="entry name" value="MarR/SlyA-like"/>
</dbReference>
<evidence type="ECO:0000313" key="4">
    <source>
        <dbReference type="Proteomes" id="UP000190637"/>
    </source>
</evidence>
<evidence type="ECO:0000256" key="1">
    <source>
        <dbReference type="SAM" id="MobiDB-lite"/>
    </source>
</evidence>
<keyword evidence="4" id="KW-1185">Reference proteome</keyword>
<gene>
    <name evidence="3" type="ORF">SAMN02745673_01806</name>
</gene>
<dbReference type="PANTHER" id="PTHR33164:SF95">
    <property type="entry name" value="TRANSCRIPTIONAL REGULATOR"/>
    <property type="match status" value="1"/>
</dbReference>
<dbReference type="EMBL" id="FUWS01000004">
    <property type="protein sequence ID" value="SJZ90683.1"/>
    <property type="molecule type" value="Genomic_DNA"/>
</dbReference>
<organism evidence="3 4">
    <name type="scientific">Marinactinospora thermotolerans DSM 45154</name>
    <dbReference type="NCBI Taxonomy" id="1122192"/>
    <lineage>
        <taxon>Bacteria</taxon>
        <taxon>Bacillati</taxon>
        <taxon>Actinomycetota</taxon>
        <taxon>Actinomycetes</taxon>
        <taxon>Streptosporangiales</taxon>
        <taxon>Nocardiopsidaceae</taxon>
        <taxon>Marinactinospora</taxon>
    </lineage>
</organism>
<dbReference type="OrthoDB" id="8635520at2"/>
<dbReference type="RefSeq" id="WP_078761164.1">
    <property type="nucleotide sequence ID" value="NZ_FUWS01000004.1"/>
</dbReference>
<dbReference type="GO" id="GO:0003700">
    <property type="term" value="F:DNA-binding transcription factor activity"/>
    <property type="evidence" value="ECO:0007669"/>
    <property type="project" value="InterPro"/>
</dbReference>
<dbReference type="InterPro" id="IPR036388">
    <property type="entry name" value="WH-like_DNA-bd_sf"/>
</dbReference>
<dbReference type="PANTHER" id="PTHR33164">
    <property type="entry name" value="TRANSCRIPTIONAL REGULATOR, MARR FAMILY"/>
    <property type="match status" value="1"/>
</dbReference>
<sequence>MTDGHRDGGHPRRLDDDLGWMLGVLFRAYAKAAEHALHDLPGGPRGYQVLTAAVAEPPRNQGAISEELGVDRTVLTYLIDDLAERGLVTRRPDPADRRSRLIVATDEGAAMWRRCREELRHVEAHLLGPLDPANATAFRSSLRRLACEAQTRDPLRDLCTVVRQARSQEDGNAFPDGEDRSRTGPPKR</sequence>
<accession>A0A1T4PGI1</accession>
<feature type="region of interest" description="Disordered" evidence="1">
    <location>
        <begin position="166"/>
        <end position="188"/>
    </location>
</feature>
<reference evidence="3 4" key="1">
    <citation type="submission" date="2017-02" db="EMBL/GenBank/DDBJ databases">
        <authorList>
            <person name="Peterson S.W."/>
        </authorList>
    </citation>
    <scope>NUCLEOTIDE SEQUENCE [LARGE SCALE GENOMIC DNA]</scope>
    <source>
        <strain evidence="3 4">DSM 45154</strain>
    </source>
</reference>
<dbReference type="Proteomes" id="UP000190637">
    <property type="component" value="Unassembled WGS sequence"/>
</dbReference>
<dbReference type="Pfam" id="PF12802">
    <property type="entry name" value="MarR_2"/>
    <property type="match status" value="1"/>
</dbReference>
<dbReference type="Gene3D" id="1.10.10.10">
    <property type="entry name" value="Winged helix-like DNA-binding domain superfamily/Winged helix DNA-binding domain"/>
    <property type="match status" value="1"/>
</dbReference>
<name>A0A1T4PGI1_9ACTN</name>
<dbReference type="InterPro" id="IPR036390">
    <property type="entry name" value="WH_DNA-bd_sf"/>
</dbReference>
<dbReference type="STRING" id="1122192.SAMN02745673_01806"/>
<dbReference type="GO" id="GO:0006950">
    <property type="term" value="P:response to stress"/>
    <property type="evidence" value="ECO:0007669"/>
    <property type="project" value="TreeGrafter"/>
</dbReference>
<dbReference type="SUPFAM" id="SSF46785">
    <property type="entry name" value="Winged helix' DNA-binding domain"/>
    <property type="match status" value="1"/>
</dbReference>
<dbReference type="PRINTS" id="PR00598">
    <property type="entry name" value="HTHMARR"/>
</dbReference>
<dbReference type="AlphaFoldDB" id="A0A1T4PGI1"/>
<keyword evidence="3" id="KW-0238">DNA-binding</keyword>